<dbReference type="InterPro" id="IPR011990">
    <property type="entry name" value="TPR-like_helical_dom_sf"/>
</dbReference>
<comment type="caution">
    <text evidence="1">The sequence shown here is derived from an EMBL/GenBank/DDBJ whole genome shotgun (WGS) entry which is preliminary data.</text>
</comment>
<evidence type="ECO:0000313" key="2">
    <source>
        <dbReference type="Proteomes" id="UP000553034"/>
    </source>
</evidence>
<sequence>MKKNIYYIVLCLIALGTYSCQDLDELNKNPNKGEQTHPELLLTDIQAKTFQVEGTPALYASRMIIQTGEESSYQYYKWGSGSFNNYNILRQVTKMIEEAKRLDDPNYIALGKFFRAYHFYQLSMKFGDIPYTEALQGESTALYQPKYDRQENVFEGILNELDEAEALLSPEISISGDIIYNGNHTKWKKLINSFQLKVLITLSHKTTVGSTSIADKFNQVASRALISSLEDNAQLEFQDQLGSRYGEFNSSSYGSSMYMASTYVDLLKDLQDPRLFVVAEHTASAASEGLPVNDFTAYNGGNPADNYAEVQETLVKNGNISKVNRRYYKDPTNEPHNILSYWEVEFILAEAATRGWINTNAVTHFQNAVRANLMFYQLHAERYTDYFNETEIQNYLNQPSLTLEGSVEEQLETIITQKYITGFLQTGWRIYYDYLRTGFPEFQYPQSLTPPYRFVYPNSEYNNNTINLEAALNAQFGGNDGIRQQPWWLQ</sequence>
<proteinExistence type="predicted"/>
<keyword evidence="2" id="KW-1185">Reference proteome</keyword>
<evidence type="ECO:0008006" key="3">
    <source>
        <dbReference type="Google" id="ProtNLM"/>
    </source>
</evidence>
<organism evidence="1 2">
    <name type="scientific">Mesonia hippocampi</name>
    <dbReference type="NCBI Taxonomy" id="1628250"/>
    <lineage>
        <taxon>Bacteria</taxon>
        <taxon>Pseudomonadati</taxon>
        <taxon>Bacteroidota</taxon>
        <taxon>Flavobacteriia</taxon>
        <taxon>Flavobacteriales</taxon>
        <taxon>Flavobacteriaceae</taxon>
        <taxon>Mesonia</taxon>
    </lineage>
</organism>
<dbReference type="Pfam" id="PF12771">
    <property type="entry name" value="SusD-like_2"/>
    <property type="match status" value="1"/>
</dbReference>
<gene>
    <name evidence="1" type="ORF">GGR32_001228</name>
</gene>
<dbReference type="Gene3D" id="1.25.40.390">
    <property type="match status" value="1"/>
</dbReference>
<reference evidence="1 2" key="1">
    <citation type="submission" date="2020-08" db="EMBL/GenBank/DDBJ databases">
        <title>Genomic Encyclopedia of Type Strains, Phase IV (KMG-IV): sequencing the most valuable type-strain genomes for metagenomic binning, comparative biology and taxonomic classification.</title>
        <authorList>
            <person name="Goeker M."/>
        </authorList>
    </citation>
    <scope>NUCLEOTIDE SEQUENCE [LARGE SCALE GENOMIC DNA]</scope>
    <source>
        <strain evidence="1 2">DSM 29568</strain>
    </source>
</reference>
<dbReference type="AlphaFoldDB" id="A0A840EVQ7"/>
<name>A0A840EVQ7_9FLAO</name>
<dbReference type="SUPFAM" id="SSF48452">
    <property type="entry name" value="TPR-like"/>
    <property type="match status" value="1"/>
</dbReference>
<dbReference type="EMBL" id="JACIFO010000004">
    <property type="protein sequence ID" value="MBB4118937.1"/>
    <property type="molecule type" value="Genomic_DNA"/>
</dbReference>
<dbReference type="PROSITE" id="PS51257">
    <property type="entry name" value="PROKAR_LIPOPROTEIN"/>
    <property type="match status" value="1"/>
</dbReference>
<dbReference type="RefSeq" id="WP_183477296.1">
    <property type="nucleotide sequence ID" value="NZ_JACIFO010000004.1"/>
</dbReference>
<protein>
    <recommendedName>
        <fullName evidence="3">SusD/RagB family nutrient-binding outer membrane lipoprotein</fullName>
    </recommendedName>
</protein>
<evidence type="ECO:0000313" key="1">
    <source>
        <dbReference type="EMBL" id="MBB4118937.1"/>
    </source>
</evidence>
<dbReference type="Proteomes" id="UP000553034">
    <property type="component" value="Unassembled WGS sequence"/>
</dbReference>
<accession>A0A840EVQ7</accession>
<dbReference type="InterPro" id="IPR041662">
    <property type="entry name" value="SusD-like_2"/>
</dbReference>